<dbReference type="EMBL" id="BPLR01018108">
    <property type="protein sequence ID" value="GIY96982.1"/>
    <property type="molecule type" value="Genomic_DNA"/>
</dbReference>
<evidence type="ECO:0000313" key="2">
    <source>
        <dbReference type="Proteomes" id="UP001054945"/>
    </source>
</evidence>
<keyword evidence="2" id="KW-1185">Reference proteome</keyword>
<dbReference type="Proteomes" id="UP001054945">
    <property type="component" value="Unassembled WGS sequence"/>
</dbReference>
<dbReference type="AlphaFoldDB" id="A0AAV4XP98"/>
<evidence type="ECO:0000313" key="1">
    <source>
        <dbReference type="EMBL" id="GIY96982.1"/>
    </source>
</evidence>
<gene>
    <name evidence="1" type="ORF">CEXT_348811</name>
</gene>
<name>A0AAV4XP98_CAEEX</name>
<proteinExistence type="predicted"/>
<protein>
    <submittedName>
        <fullName evidence="1">Uncharacterized protein</fullName>
    </submittedName>
</protein>
<comment type="caution">
    <text evidence="1">The sequence shown here is derived from an EMBL/GenBank/DDBJ whole genome shotgun (WGS) entry which is preliminary data.</text>
</comment>
<accession>A0AAV4XP98</accession>
<sequence>MLVCPRRCLSLNDPAIREIRTPPDRAIRHGRIFASAEWQRGKRKVLVRRGFLARVGHAMERRARFINFINNRKGGPKFVWREWRDCHEEGYAF</sequence>
<reference evidence="1 2" key="1">
    <citation type="submission" date="2021-06" db="EMBL/GenBank/DDBJ databases">
        <title>Caerostris extrusa draft genome.</title>
        <authorList>
            <person name="Kono N."/>
            <person name="Arakawa K."/>
        </authorList>
    </citation>
    <scope>NUCLEOTIDE SEQUENCE [LARGE SCALE GENOMIC DNA]</scope>
</reference>
<organism evidence="1 2">
    <name type="scientific">Caerostris extrusa</name>
    <name type="common">Bark spider</name>
    <name type="synonym">Caerostris bankana</name>
    <dbReference type="NCBI Taxonomy" id="172846"/>
    <lineage>
        <taxon>Eukaryota</taxon>
        <taxon>Metazoa</taxon>
        <taxon>Ecdysozoa</taxon>
        <taxon>Arthropoda</taxon>
        <taxon>Chelicerata</taxon>
        <taxon>Arachnida</taxon>
        <taxon>Araneae</taxon>
        <taxon>Araneomorphae</taxon>
        <taxon>Entelegynae</taxon>
        <taxon>Araneoidea</taxon>
        <taxon>Araneidae</taxon>
        <taxon>Caerostris</taxon>
    </lineage>
</organism>